<evidence type="ECO:0000256" key="3">
    <source>
        <dbReference type="ARBA" id="ARBA00022475"/>
    </source>
</evidence>
<dbReference type="HOGENOM" id="CLU_033863_8_2_9"/>
<evidence type="ECO:0000256" key="4">
    <source>
        <dbReference type="ARBA" id="ARBA00022692"/>
    </source>
</evidence>
<name>A6TP29_ALKMQ</name>
<dbReference type="Gene3D" id="1.10.3730.20">
    <property type="match status" value="1"/>
</dbReference>
<feature type="domain" description="EamA" evidence="8">
    <location>
        <begin position="2"/>
        <end position="102"/>
    </location>
</feature>
<keyword evidence="5 7" id="KW-1133">Transmembrane helix</keyword>
<dbReference type="STRING" id="293826.Amet_1775"/>
<dbReference type="Pfam" id="PF00892">
    <property type="entry name" value="EamA"/>
    <property type="match status" value="2"/>
</dbReference>
<accession>A6TP29</accession>
<organism evidence="9 10">
    <name type="scientific">Alkaliphilus metalliredigens (strain QYMF)</name>
    <dbReference type="NCBI Taxonomy" id="293826"/>
    <lineage>
        <taxon>Bacteria</taxon>
        <taxon>Bacillati</taxon>
        <taxon>Bacillota</taxon>
        <taxon>Clostridia</taxon>
        <taxon>Peptostreptococcales</taxon>
        <taxon>Natronincolaceae</taxon>
        <taxon>Alkaliphilus</taxon>
    </lineage>
</organism>
<gene>
    <name evidence="9" type="ordered locus">Amet_1775</name>
</gene>
<dbReference type="PANTHER" id="PTHR32322">
    <property type="entry name" value="INNER MEMBRANE TRANSPORTER"/>
    <property type="match status" value="1"/>
</dbReference>
<proteinExistence type="inferred from homology"/>
<dbReference type="InterPro" id="IPR050638">
    <property type="entry name" value="AA-Vitamin_Transporters"/>
</dbReference>
<comment type="subcellular location">
    <subcellularLocation>
        <location evidence="1">Cell membrane</location>
        <topology evidence="1">Multi-pass membrane protein</topology>
    </subcellularLocation>
</comment>
<protein>
    <recommendedName>
        <fullName evidence="8">EamA domain-containing protein</fullName>
    </recommendedName>
</protein>
<feature type="domain" description="EamA" evidence="8">
    <location>
        <begin position="116"/>
        <end position="251"/>
    </location>
</feature>
<comment type="similarity">
    <text evidence="2">Belongs to the EamA transporter family.</text>
</comment>
<dbReference type="PANTHER" id="PTHR32322:SF18">
    <property type="entry name" value="S-ADENOSYLMETHIONINE_S-ADENOSYLHOMOCYSTEINE TRANSPORTER"/>
    <property type="match status" value="1"/>
</dbReference>
<feature type="transmembrane region" description="Helical" evidence="7">
    <location>
        <begin position="145"/>
        <end position="167"/>
    </location>
</feature>
<evidence type="ECO:0000256" key="2">
    <source>
        <dbReference type="ARBA" id="ARBA00007362"/>
    </source>
</evidence>
<feature type="transmembrane region" description="Helical" evidence="7">
    <location>
        <begin position="209"/>
        <end position="227"/>
    </location>
</feature>
<sequence length="256" mass="28280">MGFFIASIILFLLVKFGFKKSIRIEKKRVPRLFLLGILQTTLQYFFFYNGLANTSGMKASILSSIGTLFIVILAHYFYSNDKMSLRKVIGLVTGFVGIMLVNRGNTGWDSSFSLQGEGFMIIYGLVEAFAIILAKKIAKEGVHPFLITGWQMLIGSSIFLLIGVPILQPRAMIFTTRAWALLIYSSFLSAATFSLWYSLLKFNKAGEIALYKFATPIWGALLSALIIPGESLNISIIGALILASTGVIVVNYQNNS</sequence>
<feature type="transmembrane region" description="Helical" evidence="7">
    <location>
        <begin position="84"/>
        <end position="102"/>
    </location>
</feature>
<dbReference type="SUPFAM" id="SSF103481">
    <property type="entry name" value="Multidrug resistance efflux transporter EmrE"/>
    <property type="match status" value="2"/>
</dbReference>
<keyword evidence="6 7" id="KW-0472">Membrane</keyword>
<feature type="transmembrane region" description="Helical" evidence="7">
    <location>
        <begin position="179"/>
        <end position="197"/>
    </location>
</feature>
<feature type="transmembrane region" description="Helical" evidence="7">
    <location>
        <begin position="29"/>
        <end position="47"/>
    </location>
</feature>
<evidence type="ECO:0000256" key="6">
    <source>
        <dbReference type="ARBA" id="ARBA00023136"/>
    </source>
</evidence>
<dbReference type="GO" id="GO:0005886">
    <property type="term" value="C:plasma membrane"/>
    <property type="evidence" value="ECO:0007669"/>
    <property type="project" value="UniProtKB-SubCell"/>
</dbReference>
<evidence type="ECO:0000259" key="8">
    <source>
        <dbReference type="Pfam" id="PF00892"/>
    </source>
</evidence>
<dbReference type="RefSeq" id="WP_012062982.1">
    <property type="nucleotide sequence ID" value="NC_009633.1"/>
</dbReference>
<evidence type="ECO:0000256" key="7">
    <source>
        <dbReference type="SAM" id="Phobius"/>
    </source>
</evidence>
<feature type="transmembrane region" description="Helical" evidence="7">
    <location>
        <begin position="234"/>
        <end position="252"/>
    </location>
</feature>
<evidence type="ECO:0000313" key="10">
    <source>
        <dbReference type="Proteomes" id="UP000001572"/>
    </source>
</evidence>
<dbReference type="InterPro" id="IPR000620">
    <property type="entry name" value="EamA_dom"/>
</dbReference>
<evidence type="ECO:0000256" key="1">
    <source>
        <dbReference type="ARBA" id="ARBA00004651"/>
    </source>
</evidence>
<keyword evidence="4 7" id="KW-0812">Transmembrane</keyword>
<dbReference type="eggNOG" id="COG0697">
    <property type="taxonomic scope" value="Bacteria"/>
</dbReference>
<dbReference type="KEGG" id="amt:Amet_1775"/>
<feature type="transmembrane region" description="Helical" evidence="7">
    <location>
        <begin position="59"/>
        <end position="78"/>
    </location>
</feature>
<dbReference type="Proteomes" id="UP000001572">
    <property type="component" value="Chromosome"/>
</dbReference>
<dbReference type="AlphaFoldDB" id="A6TP29"/>
<keyword evidence="10" id="KW-1185">Reference proteome</keyword>
<evidence type="ECO:0000313" key="9">
    <source>
        <dbReference type="EMBL" id="ABR47947.1"/>
    </source>
</evidence>
<dbReference type="InterPro" id="IPR037185">
    <property type="entry name" value="EmrE-like"/>
</dbReference>
<keyword evidence="3" id="KW-1003">Cell membrane</keyword>
<feature type="transmembrane region" description="Helical" evidence="7">
    <location>
        <begin position="114"/>
        <end position="133"/>
    </location>
</feature>
<reference evidence="10" key="1">
    <citation type="journal article" date="2016" name="Genome Announc.">
        <title>Complete genome sequence of Alkaliphilus metalliredigens strain QYMF, an alkaliphilic and metal-reducing bacterium isolated from borax-contaminated leachate ponds.</title>
        <authorList>
            <person name="Hwang C."/>
            <person name="Copeland A."/>
            <person name="Lucas S."/>
            <person name="Lapidus A."/>
            <person name="Barry K."/>
            <person name="Detter J.C."/>
            <person name="Glavina Del Rio T."/>
            <person name="Hammon N."/>
            <person name="Israni S."/>
            <person name="Dalin E."/>
            <person name="Tice H."/>
            <person name="Pitluck S."/>
            <person name="Chertkov O."/>
            <person name="Brettin T."/>
            <person name="Bruce D."/>
            <person name="Han C."/>
            <person name="Schmutz J."/>
            <person name="Larimer F."/>
            <person name="Land M.L."/>
            <person name="Hauser L."/>
            <person name="Kyrpides N."/>
            <person name="Mikhailova N."/>
            <person name="Ye Q."/>
            <person name="Zhou J."/>
            <person name="Richardson P."/>
            <person name="Fields M.W."/>
        </authorList>
    </citation>
    <scope>NUCLEOTIDE SEQUENCE [LARGE SCALE GENOMIC DNA]</scope>
    <source>
        <strain evidence="10">QYMF</strain>
    </source>
</reference>
<evidence type="ECO:0000256" key="5">
    <source>
        <dbReference type="ARBA" id="ARBA00022989"/>
    </source>
</evidence>
<dbReference type="EMBL" id="CP000724">
    <property type="protein sequence ID" value="ABR47947.1"/>
    <property type="molecule type" value="Genomic_DNA"/>
</dbReference>